<accession>A0A5J6DAG1</accession>
<proteinExistence type="predicted"/>
<gene>
    <name evidence="1" type="ORF">pEpSNUABM01_004</name>
</gene>
<dbReference type="EMBL" id="MN184887">
    <property type="protein sequence ID" value="QEQ94830.1"/>
    <property type="molecule type" value="Genomic_DNA"/>
</dbReference>
<protein>
    <submittedName>
        <fullName evidence="1">Uncharacterized protein</fullName>
    </submittedName>
</protein>
<dbReference type="Proteomes" id="UP000326545">
    <property type="component" value="Segment"/>
</dbReference>
<evidence type="ECO:0000313" key="2">
    <source>
        <dbReference type="Proteomes" id="UP000326545"/>
    </source>
</evidence>
<name>A0A5J6DAG1_9CAUD</name>
<reference evidence="1 2" key="1">
    <citation type="submission" date="2019-07" db="EMBL/GenBank/DDBJ databases">
        <title>Complete genome sequence of bacteriophages infecting Erwinia pyrifoliae.</title>
        <authorList>
            <person name="Kim S.G."/>
            <person name="Park S.C."/>
        </authorList>
    </citation>
    <scope>NUCLEOTIDE SEQUENCE [LARGE SCALE GENOMIC DNA]</scope>
</reference>
<organism evidence="1 2">
    <name type="scientific">Erwinia phage pEp_SNUABM_01</name>
    <dbReference type="NCBI Taxonomy" id="2601643"/>
    <lineage>
        <taxon>Viruses</taxon>
        <taxon>Duplodnaviria</taxon>
        <taxon>Heunggongvirae</taxon>
        <taxon>Uroviricota</taxon>
        <taxon>Caudoviricetes</taxon>
        <taxon>Vequintavirinae</taxon>
        <taxon>Henunavirus</taxon>
        <taxon>Henunavirus SNUABM01</taxon>
    </lineage>
</organism>
<keyword evidence="2" id="KW-1185">Reference proteome</keyword>
<evidence type="ECO:0000313" key="1">
    <source>
        <dbReference type="EMBL" id="QEQ94830.1"/>
    </source>
</evidence>
<sequence>MNNLSTETPEKILGREPAPIEREAIADNFVPNFRIGDQVEGNHQTGNGEIDSFVLFKIPEQGYVWGLRMKGQTDYYPQDFFKKVATTA</sequence>